<accession>A0ABZ0V7M5</accession>
<keyword evidence="2" id="KW-1185">Reference proteome</keyword>
<dbReference type="EMBL" id="CP139779">
    <property type="protein sequence ID" value="WQB69623.1"/>
    <property type="molecule type" value="Genomic_DNA"/>
</dbReference>
<dbReference type="Gene3D" id="3.40.50.1010">
    <property type="entry name" value="5'-nuclease"/>
    <property type="match status" value="1"/>
</dbReference>
<sequence length="132" mass="14326">MTRFAIDAATALRLLADERDVASGHSLVAPAIMRSDALRAVYADVRAGRLDDREGRRTLEALASQKVRVLADRVSRATAFALARERDWDDTGPAEYLAVAKLQADAIVTQDALMIAGAEGLVPLAEYEALFR</sequence>
<gene>
    <name evidence="1" type="ORF">T9R20_13080</name>
</gene>
<reference evidence="1 2" key="1">
    <citation type="submission" date="2023-06" db="EMBL/GenBank/DDBJ databases">
        <title>Rock-solubilizing bacteria, Microbacterium invictum, promotes re-establishment of vegetation in rocky wasteland by accelerating rock bio-weathering and reshaping soil bacterial community.</title>
        <authorList>
            <person name="Liu C."/>
        </authorList>
    </citation>
    <scope>NUCLEOTIDE SEQUENCE [LARGE SCALE GENOMIC DNA]</scope>
    <source>
        <strain evidence="1 2">X-18</strain>
    </source>
</reference>
<organism evidence="1 2">
    <name type="scientific">Microbacterium invictum</name>
    <dbReference type="NCBI Taxonomy" id="515415"/>
    <lineage>
        <taxon>Bacteria</taxon>
        <taxon>Bacillati</taxon>
        <taxon>Actinomycetota</taxon>
        <taxon>Actinomycetes</taxon>
        <taxon>Micrococcales</taxon>
        <taxon>Microbacteriaceae</taxon>
        <taxon>Microbacterium</taxon>
    </lineage>
</organism>
<proteinExistence type="predicted"/>
<evidence type="ECO:0008006" key="3">
    <source>
        <dbReference type="Google" id="ProtNLM"/>
    </source>
</evidence>
<dbReference type="Proteomes" id="UP001324533">
    <property type="component" value="Chromosome"/>
</dbReference>
<protein>
    <recommendedName>
        <fullName evidence="3">PIN domain-containing protein</fullName>
    </recommendedName>
</protein>
<name>A0ABZ0V7M5_9MICO</name>
<evidence type="ECO:0000313" key="1">
    <source>
        <dbReference type="EMBL" id="WQB69623.1"/>
    </source>
</evidence>
<dbReference type="RefSeq" id="WP_322409745.1">
    <property type="nucleotide sequence ID" value="NZ_CP139779.1"/>
</dbReference>
<evidence type="ECO:0000313" key="2">
    <source>
        <dbReference type="Proteomes" id="UP001324533"/>
    </source>
</evidence>